<proteinExistence type="inferred from homology"/>
<keyword evidence="7" id="KW-0238">DNA-binding</keyword>
<dbReference type="Proteomes" id="UP000256645">
    <property type="component" value="Unassembled WGS sequence"/>
</dbReference>
<dbReference type="FunFam" id="2.40.50.140:FF:000303">
    <property type="entry name" value="Protection of telomeres protein 1"/>
    <property type="match status" value="1"/>
</dbReference>
<dbReference type="Pfam" id="PF02765">
    <property type="entry name" value="POT1"/>
    <property type="match status" value="1"/>
</dbReference>
<feature type="region of interest" description="Disordered" evidence="9">
    <location>
        <begin position="596"/>
        <end position="634"/>
    </location>
</feature>
<dbReference type="SUPFAM" id="SSF50249">
    <property type="entry name" value="Nucleic acid-binding proteins"/>
    <property type="match status" value="2"/>
</dbReference>
<comment type="similarity">
    <text evidence="3">Belongs to the telombin family.</text>
</comment>
<evidence type="ECO:0000256" key="8">
    <source>
        <dbReference type="ARBA" id="ARBA00023242"/>
    </source>
</evidence>
<protein>
    <recommendedName>
        <fullName evidence="4">Protection of telomeres protein 1</fullName>
    </recommendedName>
</protein>
<keyword evidence="6" id="KW-0779">Telomere</keyword>
<dbReference type="Gene3D" id="2.40.50.140">
    <property type="entry name" value="Nucleic acid-binding proteins"/>
    <property type="match status" value="2"/>
</dbReference>
<dbReference type="STRING" id="1849047.A0A3D8SRU6"/>
<reference evidence="11 12" key="1">
    <citation type="journal article" date="2018" name="IMA Fungus">
        <title>IMA Genome-F 9: Draft genome sequence of Annulohypoxylon stygium, Aspergillus mulundensis, Berkeleyomyces basicola (syn. Thielaviopsis basicola), Ceratocystis smalleyi, two Cercospora beticola strains, Coleophoma cylindrospora, Fusarium fracticaudum, Phialophora cf. hyalina, and Morchella septimelata.</title>
        <authorList>
            <person name="Wingfield B.D."/>
            <person name="Bills G.F."/>
            <person name="Dong Y."/>
            <person name="Huang W."/>
            <person name="Nel W.J."/>
            <person name="Swalarsk-Parry B.S."/>
            <person name="Vaghefi N."/>
            <person name="Wilken P.M."/>
            <person name="An Z."/>
            <person name="de Beer Z.W."/>
            <person name="De Vos L."/>
            <person name="Chen L."/>
            <person name="Duong T.A."/>
            <person name="Gao Y."/>
            <person name="Hammerbacher A."/>
            <person name="Kikkert J.R."/>
            <person name="Li Y."/>
            <person name="Li H."/>
            <person name="Li K."/>
            <person name="Li Q."/>
            <person name="Liu X."/>
            <person name="Ma X."/>
            <person name="Naidoo K."/>
            <person name="Pethybridge S.J."/>
            <person name="Sun J."/>
            <person name="Steenkamp E.T."/>
            <person name="van der Nest M.A."/>
            <person name="van Wyk S."/>
            <person name="Wingfield M.J."/>
            <person name="Xiong C."/>
            <person name="Yue Q."/>
            <person name="Zhang X."/>
        </authorList>
    </citation>
    <scope>NUCLEOTIDE SEQUENCE [LARGE SCALE GENOMIC DNA]</scope>
    <source>
        <strain evidence="11 12">BP6252</strain>
    </source>
</reference>
<evidence type="ECO:0000256" key="9">
    <source>
        <dbReference type="SAM" id="MobiDB-lite"/>
    </source>
</evidence>
<dbReference type="InterPro" id="IPR032042">
    <property type="entry name" value="POT1PC"/>
</dbReference>
<name>A0A3D8SRU6_9HELO</name>
<gene>
    <name evidence="11" type="ORF">BP6252_00510</name>
</gene>
<dbReference type="GO" id="GO:0010521">
    <property type="term" value="F:telomerase inhibitor activity"/>
    <property type="evidence" value="ECO:0007669"/>
    <property type="project" value="TreeGrafter"/>
</dbReference>
<sequence>MEDLGDQSESTACLMKPPMTFETIAALLNIPDSRLLQQPLVNVIGFVKDFRAPIKTNGMDHKCTIGIVDPSQQFLNRGFQISIFFPLEKMPKISGPGDLILIRKAKIQMWSGQISLLSNKYSEFHILPAKEIPNIRSPMDAQLWQSIPAKSKRPSQAEANYAIWASSHMEEGAFPPKEDFQDECKKSMNVKEKFSLLKDVKNGQFYDVIGEVVKIFQANDYLTIYLSDYTVNSAFYNYTWPGHNQEEGCDGDEYNYLKHKQDAAKEWPGPFGKTAIQITTFDCHAQFIANEVTTHDFVLLKNLQIKYGNSGSCLEGFLRGDREREGQMQVEILKCPDDVQSVDSRYKEAIRRKREWWAKYERQKRSILTEKVDPEDTRKRNENASIQTKSSGKKRRQERRAAAEKAVLGAEKRFAQKLNLNEHVRCIHPEKPTLSLLDVKSLVLSKSTTGHAYTLPFVNANYKANVRVVDFFPDKLEDFAVGRRVSEYDILSDYSGGEETDRDEDMRSFRAGKGFPEKRWEWVFALQVEDASRAPMSAGTSSNNRLWLTVDNQAAQMLLNMEEDAMDLRRNQHVLGRLRERLCILWGDLEERKTRRSQQKQGADILDRDTPASSLDSVTPTASLRNVGDQPDLDSDIEDQYQQARSFPKKARLKNYTVDASIVSKHDDIDSNKAVEASVSASNKAFTCCIKQYGIKVPETDIMKADAGAGFRWEHLSSLPDLG</sequence>
<comment type="subcellular location">
    <subcellularLocation>
        <location evidence="2">Chromosome</location>
        <location evidence="2">Telomere</location>
    </subcellularLocation>
    <subcellularLocation>
        <location evidence="1">Nucleus</location>
    </subcellularLocation>
</comment>
<dbReference type="PANTHER" id="PTHR14513">
    <property type="entry name" value="PROTECTION OF TELOMERES 1"/>
    <property type="match status" value="1"/>
</dbReference>
<evidence type="ECO:0000259" key="10">
    <source>
        <dbReference type="SMART" id="SM00976"/>
    </source>
</evidence>
<accession>A0A3D8SRU6</accession>
<evidence type="ECO:0000256" key="2">
    <source>
        <dbReference type="ARBA" id="ARBA00004574"/>
    </source>
</evidence>
<feature type="region of interest" description="Disordered" evidence="9">
    <location>
        <begin position="371"/>
        <end position="397"/>
    </location>
</feature>
<dbReference type="GO" id="GO:0016233">
    <property type="term" value="P:telomere capping"/>
    <property type="evidence" value="ECO:0007669"/>
    <property type="project" value="TreeGrafter"/>
</dbReference>
<dbReference type="AlphaFoldDB" id="A0A3D8SRU6"/>
<evidence type="ECO:0000256" key="6">
    <source>
        <dbReference type="ARBA" id="ARBA00022895"/>
    </source>
</evidence>
<evidence type="ECO:0000256" key="5">
    <source>
        <dbReference type="ARBA" id="ARBA00022454"/>
    </source>
</evidence>
<keyword evidence="8" id="KW-0539">Nucleus</keyword>
<organism evidence="11 12">
    <name type="scientific">Coleophoma cylindrospora</name>
    <dbReference type="NCBI Taxonomy" id="1849047"/>
    <lineage>
        <taxon>Eukaryota</taxon>
        <taxon>Fungi</taxon>
        <taxon>Dikarya</taxon>
        <taxon>Ascomycota</taxon>
        <taxon>Pezizomycotina</taxon>
        <taxon>Leotiomycetes</taxon>
        <taxon>Helotiales</taxon>
        <taxon>Dermateaceae</taxon>
        <taxon>Coleophoma</taxon>
    </lineage>
</organism>
<feature type="compositionally biased region" description="Polar residues" evidence="9">
    <location>
        <begin position="611"/>
        <end position="624"/>
    </location>
</feature>
<evidence type="ECO:0000313" key="12">
    <source>
        <dbReference type="Proteomes" id="UP000256645"/>
    </source>
</evidence>
<keyword evidence="5" id="KW-0158">Chromosome</keyword>
<dbReference type="SMART" id="SM00976">
    <property type="entry name" value="Telo_bind"/>
    <property type="match status" value="1"/>
</dbReference>
<dbReference type="OrthoDB" id="2186770at2759"/>
<evidence type="ECO:0000256" key="3">
    <source>
        <dbReference type="ARBA" id="ARBA00008442"/>
    </source>
</evidence>
<dbReference type="InterPro" id="IPR011564">
    <property type="entry name" value="Telomer_end-bd_POT1/Cdc13"/>
</dbReference>
<dbReference type="GO" id="GO:0032210">
    <property type="term" value="P:regulation of telomere maintenance via telomerase"/>
    <property type="evidence" value="ECO:0007669"/>
    <property type="project" value="TreeGrafter"/>
</dbReference>
<dbReference type="InterPro" id="IPR012340">
    <property type="entry name" value="NA-bd_OB-fold"/>
</dbReference>
<evidence type="ECO:0000256" key="4">
    <source>
        <dbReference type="ARBA" id="ARBA00015253"/>
    </source>
</evidence>
<dbReference type="GO" id="GO:0098505">
    <property type="term" value="F:G-rich strand telomeric DNA binding"/>
    <property type="evidence" value="ECO:0007669"/>
    <property type="project" value="TreeGrafter"/>
</dbReference>
<evidence type="ECO:0000313" key="11">
    <source>
        <dbReference type="EMBL" id="RDW88478.1"/>
    </source>
</evidence>
<dbReference type="EMBL" id="PDLM01000001">
    <property type="protein sequence ID" value="RDW88478.1"/>
    <property type="molecule type" value="Genomic_DNA"/>
</dbReference>
<dbReference type="Pfam" id="PF16686">
    <property type="entry name" value="POT1PC"/>
    <property type="match status" value="1"/>
</dbReference>
<dbReference type="PANTHER" id="PTHR14513:SF0">
    <property type="entry name" value="PROTECTION OF TELOMERES PROTEIN 1"/>
    <property type="match status" value="1"/>
</dbReference>
<dbReference type="GO" id="GO:0000783">
    <property type="term" value="C:nuclear telomere cap complex"/>
    <property type="evidence" value="ECO:0007669"/>
    <property type="project" value="TreeGrafter"/>
</dbReference>
<evidence type="ECO:0000256" key="7">
    <source>
        <dbReference type="ARBA" id="ARBA00023125"/>
    </source>
</evidence>
<feature type="domain" description="Telomeric single stranded DNA binding POT1/Cdc13" evidence="10">
    <location>
        <begin position="27"/>
        <end position="166"/>
    </location>
</feature>
<dbReference type="InterPro" id="IPR028389">
    <property type="entry name" value="POT1"/>
</dbReference>
<keyword evidence="12" id="KW-1185">Reference proteome</keyword>
<evidence type="ECO:0000256" key="1">
    <source>
        <dbReference type="ARBA" id="ARBA00004123"/>
    </source>
</evidence>
<feature type="compositionally biased region" description="Basic and acidic residues" evidence="9">
    <location>
        <begin position="371"/>
        <end position="382"/>
    </location>
</feature>
<comment type="caution">
    <text evidence="11">The sequence shown here is derived from an EMBL/GenBank/DDBJ whole genome shotgun (WGS) entry which is preliminary data.</text>
</comment>